<evidence type="ECO:0000259" key="7">
    <source>
        <dbReference type="PROSITE" id="PS50202"/>
    </source>
</evidence>
<proteinExistence type="predicted"/>
<dbReference type="Proteomes" id="UP000887540">
    <property type="component" value="Unplaced"/>
</dbReference>
<evidence type="ECO:0000256" key="5">
    <source>
        <dbReference type="ARBA" id="ARBA00037744"/>
    </source>
</evidence>
<keyword evidence="3" id="KW-0206">Cytoskeleton</keyword>
<keyword evidence="8" id="KW-1185">Reference proteome</keyword>
<dbReference type="InterPro" id="IPR013783">
    <property type="entry name" value="Ig-like_fold"/>
</dbReference>
<evidence type="ECO:0000256" key="6">
    <source>
        <dbReference type="ARBA" id="ARBA00037818"/>
    </source>
</evidence>
<evidence type="ECO:0000313" key="9">
    <source>
        <dbReference type="WBParaSite" id="ACRNAN_scaffold14011.g29028.t1"/>
    </source>
</evidence>
<accession>A0A914CUU3</accession>
<dbReference type="AlphaFoldDB" id="A0A914CUU3"/>
<dbReference type="InterPro" id="IPR008962">
    <property type="entry name" value="PapD-like_sf"/>
</dbReference>
<sequence>MLLHHVITLSQKSELCTKYEVQPTTPTVLILNHDGSLINREAKNEIEGQMPPPAILDDWKTNYINKGKWPGEIQTQPDTMLSVKLSRSGTSQFTITITNTSDRHISWGVFPNAVEVSVMMKFGMLESNESTTTEFTVKSIEWDTEEEYNEYLQDLDEENNDHVEVRWTNTPENVDKKICPCIFMYDDIVARRKRIYIHYDKDRSQ</sequence>
<dbReference type="GO" id="GO:0031143">
    <property type="term" value="C:pseudopodium"/>
    <property type="evidence" value="ECO:0007669"/>
    <property type="project" value="UniProtKB-SubCell"/>
</dbReference>
<organism evidence="8 9">
    <name type="scientific">Acrobeloides nanus</name>
    <dbReference type="NCBI Taxonomy" id="290746"/>
    <lineage>
        <taxon>Eukaryota</taxon>
        <taxon>Metazoa</taxon>
        <taxon>Ecdysozoa</taxon>
        <taxon>Nematoda</taxon>
        <taxon>Chromadorea</taxon>
        <taxon>Rhabditida</taxon>
        <taxon>Tylenchina</taxon>
        <taxon>Cephalobomorpha</taxon>
        <taxon>Cephaloboidea</taxon>
        <taxon>Cephalobidae</taxon>
        <taxon>Acrobeloides</taxon>
    </lineage>
</organism>
<keyword evidence="2" id="KW-0963">Cytoplasm</keyword>
<evidence type="ECO:0000313" key="8">
    <source>
        <dbReference type="Proteomes" id="UP000887540"/>
    </source>
</evidence>
<feature type="domain" description="MSP" evidence="7">
    <location>
        <begin position="72"/>
        <end position="205"/>
    </location>
</feature>
<dbReference type="WBParaSite" id="ACRNAN_scaffold14011.g29028.t1">
    <property type="protein sequence ID" value="ACRNAN_scaffold14011.g29028.t1"/>
    <property type="gene ID" value="ACRNAN_scaffold14011.g29028"/>
</dbReference>
<evidence type="ECO:0000256" key="3">
    <source>
        <dbReference type="ARBA" id="ARBA00023212"/>
    </source>
</evidence>
<dbReference type="InterPro" id="IPR000535">
    <property type="entry name" value="MSP_dom"/>
</dbReference>
<dbReference type="PANTHER" id="PTHR22920">
    <property type="entry name" value="MAJOR SPERM PROTEIN"/>
    <property type="match status" value="1"/>
</dbReference>
<keyword evidence="4" id="KW-0966">Cell projection</keyword>
<dbReference type="GO" id="GO:0005856">
    <property type="term" value="C:cytoskeleton"/>
    <property type="evidence" value="ECO:0007669"/>
    <property type="project" value="UniProtKB-SubCell"/>
</dbReference>
<evidence type="ECO:0000256" key="4">
    <source>
        <dbReference type="ARBA" id="ARBA00023273"/>
    </source>
</evidence>
<protein>
    <submittedName>
        <fullName evidence="9">MSP domain-containing protein</fullName>
    </submittedName>
</protein>
<dbReference type="PANTHER" id="PTHR22920:SF7">
    <property type="entry name" value="MSP DOMAIN-CONTAINING PROTEIN-RELATED"/>
    <property type="match status" value="1"/>
</dbReference>
<name>A0A914CUU3_9BILA</name>
<reference evidence="9" key="1">
    <citation type="submission" date="2022-11" db="UniProtKB">
        <authorList>
            <consortium name="WormBaseParasite"/>
        </authorList>
    </citation>
    <scope>IDENTIFICATION</scope>
</reference>
<comment type="subcellular location">
    <subcellularLocation>
        <location evidence="6">Cell projection</location>
        <location evidence="6">Pseudopodium</location>
    </subcellularLocation>
    <subcellularLocation>
        <location evidence="1">Cytoplasm</location>
        <location evidence="1">Cytoskeleton</location>
    </subcellularLocation>
</comment>
<dbReference type="PROSITE" id="PS50202">
    <property type="entry name" value="MSP"/>
    <property type="match status" value="1"/>
</dbReference>
<evidence type="ECO:0000256" key="2">
    <source>
        <dbReference type="ARBA" id="ARBA00022490"/>
    </source>
</evidence>
<dbReference type="Gene3D" id="2.60.40.10">
    <property type="entry name" value="Immunoglobulins"/>
    <property type="match status" value="1"/>
</dbReference>
<dbReference type="InterPro" id="IPR051155">
    <property type="entry name" value="Nematode_MSP"/>
</dbReference>
<comment type="function">
    <text evidence="5">Central component in molecular interactions underlying sperm crawling. Forms an extensive filament system that extends from sperm villipoda, along the leading edge of the pseudopod.</text>
</comment>
<evidence type="ECO:0000256" key="1">
    <source>
        <dbReference type="ARBA" id="ARBA00004245"/>
    </source>
</evidence>
<dbReference type="SUPFAM" id="SSF49354">
    <property type="entry name" value="PapD-like"/>
    <property type="match status" value="1"/>
</dbReference>